<reference evidence="1" key="3">
    <citation type="submission" date="2015-04" db="UniProtKB">
        <authorList>
            <consortium name="EnsemblPlants"/>
        </authorList>
    </citation>
    <scope>IDENTIFICATION</scope>
</reference>
<dbReference type="HOGENOM" id="CLU_2981939_0_0_1"/>
<evidence type="ECO:0000313" key="1">
    <source>
        <dbReference type="EnsemblPlants" id="LPERR11G04930.1"/>
    </source>
</evidence>
<name>A0A0D9XPY0_9ORYZ</name>
<dbReference type="EnsemblPlants" id="LPERR11G04930.1">
    <property type="protein sequence ID" value="LPERR11G04930.1"/>
    <property type="gene ID" value="LPERR11G04930"/>
</dbReference>
<keyword evidence="2" id="KW-1185">Reference proteome</keyword>
<proteinExistence type="predicted"/>
<dbReference type="Gramene" id="LPERR11G04930.1">
    <property type="protein sequence ID" value="LPERR11G04930.1"/>
    <property type="gene ID" value="LPERR11G04930"/>
</dbReference>
<evidence type="ECO:0000313" key="2">
    <source>
        <dbReference type="Proteomes" id="UP000032180"/>
    </source>
</evidence>
<dbReference type="Proteomes" id="UP000032180">
    <property type="component" value="Chromosome 11"/>
</dbReference>
<sequence>MAAATTFSMRVNRLPRYNLWQYTGVYPPLLYPSLLDLVDLDPGSKIWPTMGGRSTTGA</sequence>
<accession>A0A0D9XPY0</accession>
<organism evidence="1 2">
    <name type="scientific">Leersia perrieri</name>
    <dbReference type="NCBI Taxonomy" id="77586"/>
    <lineage>
        <taxon>Eukaryota</taxon>
        <taxon>Viridiplantae</taxon>
        <taxon>Streptophyta</taxon>
        <taxon>Embryophyta</taxon>
        <taxon>Tracheophyta</taxon>
        <taxon>Spermatophyta</taxon>
        <taxon>Magnoliopsida</taxon>
        <taxon>Liliopsida</taxon>
        <taxon>Poales</taxon>
        <taxon>Poaceae</taxon>
        <taxon>BOP clade</taxon>
        <taxon>Oryzoideae</taxon>
        <taxon>Oryzeae</taxon>
        <taxon>Oryzinae</taxon>
        <taxon>Leersia</taxon>
    </lineage>
</organism>
<reference evidence="1 2" key="1">
    <citation type="submission" date="2012-08" db="EMBL/GenBank/DDBJ databases">
        <title>Oryza genome evolution.</title>
        <authorList>
            <person name="Wing R.A."/>
        </authorList>
    </citation>
    <scope>NUCLEOTIDE SEQUENCE</scope>
</reference>
<dbReference type="AlphaFoldDB" id="A0A0D9XPY0"/>
<protein>
    <submittedName>
        <fullName evidence="1">Uncharacterized protein</fullName>
    </submittedName>
</protein>
<reference evidence="2" key="2">
    <citation type="submission" date="2013-12" db="EMBL/GenBank/DDBJ databases">
        <authorList>
            <person name="Yu Y."/>
            <person name="Lee S."/>
            <person name="de Baynast K."/>
            <person name="Wissotski M."/>
            <person name="Liu L."/>
            <person name="Talag J."/>
            <person name="Goicoechea J."/>
            <person name="Angelova A."/>
            <person name="Jetty R."/>
            <person name="Kudrna D."/>
            <person name="Golser W."/>
            <person name="Rivera L."/>
            <person name="Zhang J."/>
            <person name="Wing R."/>
        </authorList>
    </citation>
    <scope>NUCLEOTIDE SEQUENCE</scope>
</reference>